<dbReference type="InterPro" id="IPR011072">
    <property type="entry name" value="HR1_rho-bd"/>
</dbReference>
<dbReference type="Pfam" id="PF03097">
    <property type="entry name" value="BRO1"/>
    <property type="match status" value="1"/>
</dbReference>
<dbReference type="SMART" id="SM00742">
    <property type="entry name" value="Hr1"/>
    <property type="match status" value="1"/>
</dbReference>
<dbReference type="Gene3D" id="2.30.42.10">
    <property type="match status" value="1"/>
</dbReference>
<dbReference type="SUPFAM" id="SSF46585">
    <property type="entry name" value="HR1 repeat"/>
    <property type="match status" value="1"/>
</dbReference>
<organism evidence="7 8">
    <name type="scientific">Orchesella dallaii</name>
    <dbReference type="NCBI Taxonomy" id="48710"/>
    <lineage>
        <taxon>Eukaryota</taxon>
        <taxon>Metazoa</taxon>
        <taxon>Ecdysozoa</taxon>
        <taxon>Arthropoda</taxon>
        <taxon>Hexapoda</taxon>
        <taxon>Collembola</taxon>
        <taxon>Entomobryomorpha</taxon>
        <taxon>Entomobryoidea</taxon>
        <taxon>Orchesellidae</taxon>
        <taxon>Orchesellinae</taxon>
        <taxon>Orchesella</taxon>
    </lineage>
</organism>
<gene>
    <name evidence="7" type="ORF">ODALV1_LOCUS9532</name>
</gene>
<dbReference type="Gene3D" id="1.25.40.280">
    <property type="entry name" value="alix/aip1 like domains"/>
    <property type="match status" value="1"/>
</dbReference>
<dbReference type="SMART" id="SM00228">
    <property type="entry name" value="PDZ"/>
    <property type="match status" value="1"/>
</dbReference>
<reference evidence="7 8" key="1">
    <citation type="submission" date="2024-08" db="EMBL/GenBank/DDBJ databases">
        <authorList>
            <person name="Cucini C."/>
            <person name="Frati F."/>
        </authorList>
    </citation>
    <scope>NUCLEOTIDE SEQUENCE [LARGE SCALE GENOMIC DNA]</scope>
</reference>
<dbReference type="CDD" id="cd06712">
    <property type="entry name" value="PDZ_rhophilin-like"/>
    <property type="match status" value="1"/>
</dbReference>
<dbReference type="EMBL" id="CAXLJM020000028">
    <property type="protein sequence ID" value="CAL8097059.1"/>
    <property type="molecule type" value="Genomic_DNA"/>
</dbReference>
<dbReference type="Gene3D" id="1.10.287.160">
    <property type="entry name" value="HR1 repeat"/>
    <property type="match status" value="1"/>
</dbReference>
<dbReference type="SMART" id="SM01041">
    <property type="entry name" value="BRO1"/>
    <property type="match status" value="1"/>
</dbReference>
<dbReference type="Pfam" id="PF00595">
    <property type="entry name" value="PDZ"/>
    <property type="match status" value="1"/>
</dbReference>
<proteinExistence type="inferred from homology"/>
<dbReference type="InterPro" id="IPR036274">
    <property type="entry name" value="HR1_rpt_sf"/>
</dbReference>
<evidence type="ECO:0000313" key="7">
    <source>
        <dbReference type="EMBL" id="CAL8097059.1"/>
    </source>
</evidence>
<name>A0ABP1QFD4_9HEXA</name>
<evidence type="ECO:0000259" key="5">
    <source>
        <dbReference type="PROSITE" id="PS51180"/>
    </source>
</evidence>
<evidence type="ECO:0000256" key="1">
    <source>
        <dbReference type="ARBA" id="ARBA00010369"/>
    </source>
</evidence>
<dbReference type="InterPro" id="IPR038499">
    <property type="entry name" value="BRO1_sf"/>
</dbReference>
<comment type="caution">
    <text evidence="7">The sequence shown here is derived from an EMBL/GenBank/DDBJ whole genome shotgun (WGS) entry which is preliminary data.</text>
</comment>
<keyword evidence="2" id="KW-0175">Coiled coil</keyword>
<evidence type="ECO:0008006" key="9">
    <source>
        <dbReference type="Google" id="ProtNLM"/>
    </source>
</evidence>
<evidence type="ECO:0000313" key="8">
    <source>
        <dbReference type="Proteomes" id="UP001642540"/>
    </source>
</evidence>
<feature type="domain" description="BRO1" evidence="5">
    <location>
        <begin position="101"/>
        <end position="505"/>
    </location>
</feature>
<evidence type="ECO:0000256" key="2">
    <source>
        <dbReference type="PROSITE-ProRule" id="PRU01207"/>
    </source>
</evidence>
<dbReference type="PROSITE" id="PS50106">
    <property type="entry name" value="PDZ"/>
    <property type="match status" value="1"/>
</dbReference>
<dbReference type="InterPro" id="IPR001478">
    <property type="entry name" value="PDZ"/>
</dbReference>
<feature type="compositionally biased region" description="Polar residues" evidence="3">
    <location>
        <begin position="611"/>
        <end position="627"/>
    </location>
</feature>
<dbReference type="InterPro" id="IPR036034">
    <property type="entry name" value="PDZ_sf"/>
</dbReference>
<protein>
    <recommendedName>
        <fullName evidence="9">Rhophilin-2</fullName>
    </recommendedName>
</protein>
<keyword evidence="8" id="KW-1185">Reference proteome</keyword>
<evidence type="ECO:0000259" key="4">
    <source>
        <dbReference type="PROSITE" id="PS50106"/>
    </source>
</evidence>
<feature type="region of interest" description="Disordered" evidence="3">
    <location>
        <begin position="603"/>
        <end position="637"/>
    </location>
</feature>
<evidence type="ECO:0000256" key="3">
    <source>
        <dbReference type="SAM" id="MobiDB-lite"/>
    </source>
</evidence>
<dbReference type="PROSITE" id="PS51180">
    <property type="entry name" value="BRO1"/>
    <property type="match status" value="1"/>
</dbReference>
<dbReference type="InterPro" id="IPR047138">
    <property type="entry name" value="RHPN1_2"/>
</dbReference>
<feature type="domain" description="PDZ" evidence="4">
    <location>
        <begin position="519"/>
        <end position="596"/>
    </location>
</feature>
<feature type="domain" description="REM-1" evidence="6">
    <location>
        <begin position="15"/>
        <end position="90"/>
    </location>
</feature>
<feature type="compositionally biased region" description="Low complexity" evidence="3">
    <location>
        <begin position="628"/>
        <end position="637"/>
    </location>
</feature>
<comment type="similarity">
    <text evidence="1">Belongs to the RHPN family.</text>
</comment>
<dbReference type="Proteomes" id="UP001642540">
    <property type="component" value="Unassembled WGS sequence"/>
</dbReference>
<sequence length="637" mass="71280">MSASVEMSGTLIRGNDPCRATCRGSLQTRRSQLNREIHREMRLRAGAENLLKATSNRTVKETATLELSFVNSHLQLLREQLAEINGCLEAYQGQGHDTSLPMIPLGLKETRDIDFREPFKDFILEHYSEDGNSFDDAILSFMELRQAMRRPSRTKSGVQLLLRYLGVLYFVERRFFPADRNIGVFFEWYDALTGVPSIQRTVAFEKASVLFNLAALHTQIGARQDRTVNSDTADEAVDNFLRAAGTLRYIGEHFTHPPSFDLAPHTLEALTALFLVQARECLFEKQQTVDKIDCNKIIENGVRDAKEQMKLIELAQEAQLLSDEYSKVSDLLSHEELKEFIPPAWSSLVHVKRELYKSVAHHYLATLLLTECELSEESQESFRYLYSESDNPAVTEIRLPNNDEDMKVLGFCHLRLSLASLEDSNRHARLNRELRGKVGLQTALSSMKDRILATFERKEIHNEEELEHYLDPPDVIAATKYQLELSPPDLATQNVEDPFRGLGPLALFSAKRHWSAPRHVTLHRRGDGFGLRVKGTAPVSIASVDEGSPAELGGVRQGDVIVGIGGTDARWLSHEEVVALVKTAGDSLHIRLVTPMDAKGNHFNNKGRISPHSTASSGSLVSCTTPRSSSSSSSGYG</sequence>
<evidence type="ECO:0000259" key="6">
    <source>
        <dbReference type="PROSITE" id="PS51860"/>
    </source>
</evidence>
<dbReference type="SUPFAM" id="SSF50156">
    <property type="entry name" value="PDZ domain-like"/>
    <property type="match status" value="1"/>
</dbReference>
<dbReference type="PROSITE" id="PS51860">
    <property type="entry name" value="REM_1"/>
    <property type="match status" value="1"/>
</dbReference>
<dbReference type="PANTHER" id="PTHR23031">
    <property type="entry name" value="RHOPHILIN"/>
    <property type="match status" value="1"/>
</dbReference>
<accession>A0ABP1QFD4</accession>
<dbReference type="Pfam" id="PF02185">
    <property type="entry name" value="HR1"/>
    <property type="match status" value="1"/>
</dbReference>
<dbReference type="PANTHER" id="PTHR23031:SF15">
    <property type="entry name" value="LD12055P"/>
    <property type="match status" value="1"/>
</dbReference>
<dbReference type="InterPro" id="IPR004328">
    <property type="entry name" value="BRO1_dom"/>
</dbReference>